<dbReference type="Pfam" id="PF00367">
    <property type="entry name" value="PTS_EIIB"/>
    <property type="match status" value="1"/>
</dbReference>
<dbReference type="GO" id="GO:0005886">
    <property type="term" value="C:plasma membrane"/>
    <property type="evidence" value="ECO:0007669"/>
    <property type="project" value="UniProtKB-SubCell"/>
</dbReference>
<feature type="transmembrane region" description="Helical" evidence="12">
    <location>
        <begin position="89"/>
        <end position="109"/>
    </location>
</feature>
<dbReference type="Pfam" id="PF02378">
    <property type="entry name" value="PTS_EIIC"/>
    <property type="match status" value="1"/>
</dbReference>
<dbReference type="InterPro" id="IPR001996">
    <property type="entry name" value="PTS_IIB_1"/>
</dbReference>
<dbReference type="Proteomes" id="UP000401081">
    <property type="component" value="Unassembled WGS sequence"/>
</dbReference>
<dbReference type="GO" id="GO:0008982">
    <property type="term" value="F:protein-N(PI)-phosphohistidine-sugar phosphotransferase activity"/>
    <property type="evidence" value="ECO:0007669"/>
    <property type="project" value="InterPro"/>
</dbReference>
<feature type="active site" description="Phosphocysteine intermediate; for EIIB activity" evidence="11">
    <location>
        <position position="461"/>
    </location>
</feature>
<feature type="transmembrane region" description="Helical" evidence="12">
    <location>
        <begin position="200"/>
        <end position="221"/>
    </location>
</feature>
<sequence>MKRAVNALQNFGKSLYGPVLILPIVGLFIAFGNVLGNGSLAEYIHVLGYPAVQNLGQLIAKSAVSLLVNLAMIFAVGIPIGLAARDKGYAALLGLVTFIVFINAMNVTLQLQGELAPADQMRTAGQSMVLGVQVLEMGVFAGILTGALTGYLYNRYSGVQFSGAMAIYSGHCFVTIIILPVAIVLGVVMSELWPWAQHGISALALAIKGSGPFGVAIYGFLERILVPTGLHHLVYTPFLYTELGGSQEVCGTLYQGARNIYFAEMACPSVTQLSHTVVWDARGISKMFGLPAAALAMYVTAKPERKAAAKAILIPAALTSMLVGVTEPIEFSFLFVAPLLFVVHAVLTGIGMMLFSLFGVHAIGANGIIDFILYNLPLGTTKSNWPMYIVVGLIMFALYFVIFRFLILRFDMNTPGREEDDQQTKLYSKQEYQAKGNNDGLGATIIEGLGGRDNIEVVDNCYTRLRVTVKDVAQINEPQLKATGAKGIIKQGNNVQVVYGLHVKKNARSPLKRFSKGGYTMLKSPFILAIAGGGSTYTPVS</sequence>
<evidence type="ECO:0000256" key="3">
    <source>
        <dbReference type="ARBA" id="ARBA00022475"/>
    </source>
</evidence>
<evidence type="ECO:0000256" key="2">
    <source>
        <dbReference type="ARBA" id="ARBA00022448"/>
    </source>
</evidence>
<feature type="transmembrane region" description="Helical" evidence="12">
    <location>
        <begin position="307"/>
        <end position="325"/>
    </location>
</feature>
<feature type="domain" description="PTS EIIC type-1" evidence="14">
    <location>
        <begin position="2"/>
        <end position="419"/>
    </location>
</feature>
<dbReference type="GO" id="GO:0016301">
    <property type="term" value="F:kinase activity"/>
    <property type="evidence" value="ECO:0007669"/>
    <property type="project" value="UniProtKB-KW"/>
</dbReference>
<dbReference type="InterPro" id="IPR018113">
    <property type="entry name" value="PTrfase_EIIB_Cys"/>
</dbReference>
<dbReference type="InterPro" id="IPR003352">
    <property type="entry name" value="PTS_EIIC"/>
</dbReference>
<evidence type="ECO:0000256" key="6">
    <source>
        <dbReference type="ARBA" id="ARBA00022683"/>
    </source>
</evidence>
<keyword evidence="9 12" id="KW-1133">Transmembrane helix</keyword>
<dbReference type="EMBL" id="CAADJD010000018">
    <property type="protein sequence ID" value="VFS63982.1"/>
    <property type="molecule type" value="Genomic_DNA"/>
</dbReference>
<dbReference type="GO" id="GO:0009401">
    <property type="term" value="P:phosphoenolpyruvate-dependent sugar phosphotransferase system"/>
    <property type="evidence" value="ECO:0007669"/>
    <property type="project" value="UniProtKB-KW"/>
</dbReference>
<dbReference type="Gene3D" id="3.30.1360.60">
    <property type="entry name" value="Glucose permease domain IIB"/>
    <property type="match status" value="1"/>
</dbReference>
<keyword evidence="3" id="KW-1003">Cell membrane</keyword>
<dbReference type="PROSITE" id="PS01035">
    <property type="entry name" value="PTS_EIIB_TYPE_1_CYS"/>
    <property type="match status" value="1"/>
</dbReference>
<feature type="transmembrane region" description="Helical" evidence="12">
    <location>
        <begin position="58"/>
        <end position="82"/>
    </location>
</feature>
<keyword evidence="6" id="KW-0598">Phosphotransferase system</keyword>
<feature type="transmembrane region" description="Helical" evidence="12">
    <location>
        <begin position="165"/>
        <end position="188"/>
    </location>
</feature>
<feature type="transmembrane region" description="Helical" evidence="12">
    <location>
        <begin position="20"/>
        <end position="38"/>
    </location>
</feature>
<dbReference type="SUPFAM" id="SSF55604">
    <property type="entry name" value="Glucose permease domain IIB"/>
    <property type="match status" value="1"/>
</dbReference>
<keyword evidence="5" id="KW-0808">Transferase</keyword>
<dbReference type="PROSITE" id="PS51103">
    <property type="entry name" value="PTS_EIIC_TYPE_1"/>
    <property type="match status" value="1"/>
</dbReference>
<dbReference type="PANTHER" id="PTHR30009:SF24">
    <property type="entry name" value="PTS SYSTEM, IIBC COMPONENT"/>
    <property type="match status" value="1"/>
</dbReference>
<evidence type="ECO:0000259" key="14">
    <source>
        <dbReference type="PROSITE" id="PS51103"/>
    </source>
</evidence>
<accession>A0A485ATI7</accession>
<dbReference type="NCBIfam" id="TIGR00826">
    <property type="entry name" value="EIIB_glc"/>
    <property type="match status" value="1"/>
</dbReference>
<keyword evidence="2" id="KW-0813">Transport</keyword>
<keyword evidence="16" id="KW-1185">Reference proteome</keyword>
<feature type="transmembrane region" description="Helical" evidence="12">
    <location>
        <begin position="129"/>
        <end position="153"/>
    </location>
</feature>
<evidence type="ECO:0000256" key="9">
    <source>
        <dbReference type="ARBA" id="ARBA00022989"/>
    </source>
</evidence>
<dbReference type="GO" id="GO:0090563">
    <property type="term" value="F:protein-phosphocysteine-sugar phosphotransferase activity"/>
    <property type="evidence" value="ECO:0007669"/>
    <property type="project" value="TreeGrafter"/>
</dbReference>
<dbReference type="CDD" id="cd00212">
    <property type="entry name" value="PTS_IIB_glc"/>
    <property type="match status" value="1"/>
</dbReference>
<dbReference type="InterPro" id="IPR013013">
    <property type="entry name" value="PTS_EIIC_1"/>
</dbReference>
<evidence type="ECO:0000256" key="7">
    <source>
        <dbReference type="ARBA" id="ARBA00022692"/>
    </source>
</evidence>
<keyword evidence="10 12" id="KW-0472">Membrane</keyword>
<organism evidence="15 16">
    <name type="scientific">Kluyvera cryocrescens</name>
    <name type="common">Kluyvera citrophila</name>
    <dbReference type="NCBI Taxonomy" id="580"/>
    <lineage>
        <taxon>Bacteria</taxon>
        <taxon>Pseudomonadati</taxon>
        <taxon>Pseudomonadota</taxon>
        <taxon>Gammaproteobacteria</taxon>
        <taxon>Enterobacterales</taxon>
        <taxon>Enterobacteriaceae</taxon>
        <taxon>Kluyvera</taxon>
    </lineage>
</organism>
<evidence type="ECO:0000256" key="12">
    <source>
        <dbReference type="SAM" id="Phobius"/>
    </source>
</evidence>
<feature type="transmembrane region" description="Helical" evidence="12">
    <location>
        <begin position="385"/>
        <end position="407"/>
    </location>
</feature>
<dbReference type="PROSITE" id="PS51098">
    <property type="entry name" value="PTS_EIIB_TYPE_1"/>
    <property type="match status" value="1"/>
</dbReference>
<reference evidence="15 16" key="1">
    <citation type="submission" date="2019-03" db="EMBL/GenBank/DDBJ databases">
        <authorList>
            <consortium name="Pathogen Informatics"/>
        </authorList>
    </citation>
    <scope>NUCLEOTIDE SEQUENCE [LARGE SCALE GENOMIC DNA]</scope>
    <source>
        <strain evidence="15 16">NCTC12993</strain>
    </source>
</reference>
<evidence type="ECO:0000256" key="1">
    <source>
        <dbReference type="ARBA" id="ARBA00004651"/>
    </source>
</evidence>
<dbReference type="InterPro" id="IPR036878">
    <property type="entry name" value="Glu_permease_IIB"/>
</dbReference>
<evidence type="ECO:0000256" key="5">
    <source>
        <dbReference type="ARBA" id="ARBA00022679"/>
    </source>
</evidence>
<evidence type="ECO:0000256" key="11">
    <source>
        <dbReference type="PROSITE-ProRule" id="PRU00421"/>
    </source>
</evidence>
<proteinExistence type="predicted"/>
<evidence type="ECO:0000256" key="4">
    <source>
        <dbReference type="ARBA" id="ARBA00022597"/>
    </source>
</evidence>
<comment type="subcellular location">
    <subcellularLocation>
        <location evidence="1">Cell membrane</location>
        <topology evidence="1">Multi-pass membrane protein</topology>
    </subcellularLocation>
</comment>
<feature type="transmembrane region" description="Helical" evidence="12">
    <location>
        <begin position="331"/>
        <end position="347"/>
    </location>
</feature>
<evidence type="ECO:0000256" key="10">
    <source>
        <dbReference type="ARBA" id="ARBA00023136"/>
    </source>
</evidence>
<feature type="domain" description="PTS EIIB type-1" evidence="13">
    <location>
        <begin position="439"/>
        <end position="521"/>
    </location>
</feature>
<protein>
    <submittedName>
        <fullName evidence="15">EIICBA-Glc</fullName>
    </submittedName>
</protein>
<feature type="transmembrane region" description="Helical" evidence="12">
    <location>
        <begin position="354"/>
        <end position="373"/>
    </location>
</feature>
<evidence type="ECO:0000256" key="8">
    <source>
        <dbReference type="ARBA" id="ARBA00022777"/>
    </source>
</evidence>
<evidence type="ECO:0000313" key="15">
    <source>
        <dbReference type="EMBL" id="VFS63982.1"/>
    </source>
</evidence>
<gene>
    <name evidence="15" type="primary">ptsG_5</name>
    <name evidence="15" type="ORF">NCTC12993_03022</name>
</gene>
<dbReference type="AlphaFoldDB" id="A0A485ATI7"/>
<evidence type="ECO:0000313" key="16">
    <source>
        <dbReference type="Proteomes" id="UP000401081"/>
    </source>
</evidence>
<evidence type="ECO:0000259" key="13">
    <source>
        <dbReference type="PROSITE" id="PS51098"/>
    </source>
</evidence>
<dbReference type="InterPro" id="IPR050429">
    <property type="entry name" value="PTS_Glucose_EIICBA"/>
</dbReference>
<name>A0A485ATI7_KLUCR</name>
<dbReference type="PANTHER" id="PTHR30009">
    <property type="entry name" value="CYTOCHROME C-TYPE SYNTHESIS PROTEIN AND PTS TRANSMEMBRANE COMPONENT"/>
    <property type="match status" value="1"/>
</dbReference>
<keyword evidence="7 12" id="KW-0812">Transmembrane</keyword>
<keyword evidence="4" id="KW-0762">Sugar transport</keyword>
<keyword evidence="8" id="KW-0418">Kinase</keyword>